<dbReference type="EMBL" id="JAHLQT010021820">
    <property type="protein sequence ID" value="KAG7167260.1"/>
    <property type="molecule type" value="Genomic_DNA"/>
</dbReference>
<feature type="compositionally biased region" description="Basic and acidic residues" evidence="1">
    <location>
        <begin position="109"/>
        <end position="118"/>
    </location>
</feature>
<evidence type="ECO:0000313" key="3">
    <source>
        <dbReference type="Proteomes" id="UP000747542"/>
    </source>
</evidence>
<protein>
    <submittedName>
        <fullName evidence="2">Uncharacterized protein</fullName>
    </submittedName>
</protein>
<gene>
    <name evidence="2" type="ORF">Hamer_G017170</name>
</gene>
<name>A0A8J5K576_HOMAM</name>
<keyword evidence="3" id="KW-1185">Reference proteome</keyword>
<reference evidence="2" key="1">
    <citation type="journal article" date="2021" name="Sci. Adv.">
        <title>The American lobster genome reveals insights on longevity, neural, and immune adaptations.</title>
        <authorList>
            <person name="Polinski J.M."/>
            <person name="Zimin A.V."/>
            <person name="Clark K.F."/>
            <person name="Kohn A.B."/>
            <person name="Sadowski N."/>
            <person name="Timp W."/>
            <person name="Ptitsyn A."/>
            <person name="Khanna P."/>
            <person name="Romanova D.Y."/>
            <person name="Williams P."/>
            <person name="Greenwood S.J."/>
            <person name="Moroz L.L."/>
            <person name="Walt D.R."/>
            <person name="Bodnar A.G."/>
        </authorList>
    </citation>
    <scope>NUCLEOTIDE SEQUENCE</scope>
    <source>
        <strain evidence="2">GMGI-L3</strain>
    </source>
</reference>
<proteinExistence type="predicted"/>
<evidence type="ECO:0000313" key="2">
    <source>
        <dbReference type="EMBL" id="KAG7167260.1"/>
    </source>
</evidence>
<dbReference type="AlphaFoldDB" id="A0A8J5K576"/>
<accession>A0A8J5K576</accession>
<organism evidence="2 3">
    <name type="scientific">Homarus americanus</name>
    <name type="common">American lobster</name>
    <dbReference type="NCBI Taxonomy" id="6706"/>
    <lineage>
        <taxon>Eukaryota</taxon>
        <taxon>Metazoa</taxon>
        <taxon>Ecdysozoa</taxon>
        <taxon>Arthropoda</taxon>
        <taxon>Crustacea</taxon>
        <taxon>Multicrustacea</taxon>
        <taxon>Malacostraca</taxon>
        <taxon>Eumalacostraca</taxon>
        <taxon>Eucarida</taxon>
        <taxon>Decapoda</taxon>
        <taxon>Pleocyemata</taxon>
        <taxon>Astacidea</taxon>
        <taxon>Nephropoidea</taxon>
        <taxon>Nephropidae</taxon>
        <taxon>Homarus</taxon>
    </lineage>
</organism>
<feature type="region of interest" description="Disordered" evidence="1">
    <location>
        <begin position="58"/>
        <end position="118"/>
    </location>
</feature>
<feature type="compositionally biased region" description="Acidic residues" evidence="1">
    <location>
        <begin position="58"/>
        <end position="67"/>
    </location>
</feature>
<dbReference type="Proteomes" id="UP000747542">
    <property type="component" value="Unassembled WGS sequence"/>
</dbReference>
<sequence length="118" mass="12923">MQLTTAPAADGIRQCPSSSRIVKCSVVFVFSSPHSPLAMEFQSNLFYGNSSTVDLEPEADVGDDILDPDVTTTSNKCRKTSKSNKTTTRRSDDDEQQYTKISGSAELPWAKEDINNNS</sequence>
<comment type="caution">
    <text evidence="2">The sequence shown here is derived from an EMBL/GenBank/DDBJ whole genome shotgun (WGS) entry which is preliminary data.</text>
</comment>
<evidence type="ECO:0000256" key="1">
    <source>
        <dbReference type="SAM" id="MobiDB-lite"/>
    </source>
</evidence>